<name>A0A3Q3K662_MONAL</name>
<accession>A0A3Q3K662</accession>
<feature type="compositionally biased region" description="Basic and acidic residues" evidence="1">
    <location>
        <begin position="82"/>
        <end position="105"/>
    </location>
</feature>
<dbReference type="STRING" id="43700.ENSMALP00000029134"/>
<feature type="compositionally biased region" description="Basic and acidic residues" evidence="1">
    <location>
        <begin position="30"/>
        <end position="40"/>
    </location>
</feature>
<feature type="region of interest" description="Disordered" evidence="1">
    <location>
        <begin position="24"/>
        <end position="111"/>
    </location>
</feature>
<dbReference type="Ensembl" id="ENSMALT00000029657.1">
    <property type="protein sequence ID" value="ENSMALP00000029134.1"/>
    <property type="gene ID" value="ENSMALG00000020160.1"/>
</dbReference>
<feature type="compositionally biased region" description="Polar residues" evidence="1">
    <location>
        <begin position="71"/>
        <end position="81"/>
    </location>
</feature>
<organism evidence="2 3">
    <name type="scientific">Monopterus albus</name>
    <name type="common">Swamp eel</name>
    <dbReference type="NCBI Taxonomy" id="43700"/>
    <lineage>
        <taxon>Eukaryota</taxon>
        <taxon>Metazoa</taxon>
        <taxon>Chordata</taxon>
        <taxon>Craniata</taxon>
        <taxon>Vertebrata</taxon>
        <taxon>Euteleostomi</taxon>
        <taxon>Actinopterygii</taxon>
        <taxon>Neopterygii</taxon>
        <taxon>Teleostei</taxon>
        <taxon>Neoteleostei</taxon>
        <taxon>Acanthomorphata</taxon>
        <taxon>Anabantaria</taxon>
        <taxon>Synbranchiformes</taxon>
        <taxon>Synbranchidae</taxon>
        <taxon>Monopterus</taxon>
    </lineage>
</organism>
<evidence type="ECO:0000313" key="2">
    <source>
        <dbReference type="Ensembl" id="ENSMALP00000029134.1"/>
    </source>
</evidence>
<reference evidence="2" key="2">
    <citation type="submission" date="2025-09" db="UniProtKB">
        <authorList>
            <consortium name="Ensembl"/>
        </authorList>
    </citation>
    <scope>IDENTIFICATION</scope>
</reference>
<proteinExistence type="predicted"/>
<keyword evidence="3" id="KW-1185">Reference proteome</keyword>
<dbReference type="PANTHER" id="PTHR47222">
    <property type="entry name" value="ZINC FINGER PROTEIN 532-RELATED"/>
    <property type="match status" value="1"/>
</dbReference>
<protein>
    <recommendedName>
        <fullName evidence="4">Zinc finger protein 532</fullName>
    </recommendedName>
</protein>
<evidence type="ECO:0000313" key="3">
    <source>
        <dbReference type="Proteomes" id="UP000261600"/>
    </source>
</evidence>
<evidence type="ECO:0008006" key="4">
    <source>
        <dbReference type="Google" id="ProtNLM"/>
    </source>
</evidence>
<reference evidence="2" key="1">
    <citation type="submission" date="2025-08" db="UniProtKB">
        <authorList>
            <consortium name="Ensembl"/>
        </authorList>
    </citation>
    <scope>IDENTIFICATION</scope>
</reference>
<dbReference type="AlphaFoldDB" id="A0A3Q3K662"/>
<dbReference type="Proteomes" id="UP000261600">
    <property type="component" value="Unplaced"/>
</dbReference>
<sequence length="140" mass="15284">MGDMKTPDFDDLLAAFDIPDMVDPKAAIESGHHDDHEGHLKQPSGVTTNEDDDHNPSTGHDIGVSVIVKNIRNTNTSQHDGTISERDGHFHPHSKPHSDGSDNRLHNGFLPGIPPGTHYTKNGWKAPKEGQPINNQSSTF</sequence>
<dbReference type="InterPro" id="IPR045914">
    <property type="entry name" value="Zn532-like"/>
</dbReference>
<dbReference type="PANTHER" id="PTHR47222:SF3">
    <property type="entry name" value="ZINC FINGER PROTEIN 532"/>
    <property type="match status" value="1"/>
</dbReference>
<evidence type="ECO:0000256" key="1">
    <source>
        <dbReference type="SAM" id="MobiDB-lite"/>
    </source>
</evidence>